<sequence length="356" mass="38593">MTDALRVGYRPLVILISIALIGWLFANLEPVLMPFIVGALFAYLGDPVADRLENIGLSRTSAVCICFLVILAVIAIFLLLVVPTIVHQVKVLYGFLPDILNWLQKNVMPWLNSNMGIKVEDFNFQNIREEIVQNWGGLQKVMKDVLAGIGNSTGSFVAFLANLAIVPVVGFYLLRDWDVIMEKALKLLPGRYQQATHELAAECDDVVGAFFKGQLWVMTALAIIYGFGLWLVGLKLAFLIGLFAGLASIVPYLGAALGIVAAMVAGAFQFGMGWELLLIGVVFGVGQAIESMILTPILVGDKIGLHPVAVIFAIMAGGQLFGFIGVLVALPVAAVIAVLLRHAHDFYKDSETYTES</sequence>
<evidence type="ECO:0000256" key="6">
    <source>
        <dbReference type="SAM" id="Phobius"/>
    </source>
</evidence>
<protein>
    <recommendedName>
        <fullName evidence="9">Permease</fullName>
    </recommendedName>
</protein>
<dbReference type="Pfam" id="PF01594">
    <property type="entry name" value="AI-2E_transport"/>
    <property type="match status" value="1"/>
</dbReference>
<evidence type="ECO:0000256" key="4">
    <source>
        <dbReference type="ARBA" id="ARBA00022989"/>
    </source>
</evidence>
<keyword evidence="8" id="KW-1185">Reference proteome</keyword>
<comment type="similarity">
    <text evidence="2">Belongs to the autoinducer-2 exporter (AI-2E) (TC 2.A.86) family.</text>
</comment>
<feature type="transmembrane region" description="Helical" evidence="6">
    <location>
        <begin position="7"/>
        <end position="25"/>
    </location>
</feature>
<evidence type="ECO:0000313" key="7">
    <source>
        <dbReference type="EMBL" id="EAT13483.1"/>
    </source>
</evidence>
<name>Q1N6V9_9GAMM</name>
<dbReference type="HOGENOM" id="CLU_031275_8_0_6"/>
<gene>
    <name evidence="7" type="ORF">RED65_08834</name>
</gene>
<keyword evidence="3 6" id="KW-0812">Transmembrane</keyword>
<feature type="transmembrane region" description="Helical" evidence="6">
    <location>
        <begin position="31"/>
        <end position="49"/>
    </location>
</feature>
<organism evidence="7 8">
    <name type="scientific">Bermanella marisrubri</name>
    <dbReference type="NCBI Taxonomy" id="207949"/>
    <lineage>
        <taxon>Bacteria</taxon>
        <taxon>Pseudomonadati</taxon>
        <taxon>Pseudomonadota</taxon>
        <taxon>Gammaproteobacteria</taxon>
        <taxon>Oceanospirillales</taxon>
        <taxon>Oceanospirillaceae</taxon>
        <taxon>Bermanella</taxon>
    </lineage>
</organism>
<dbReference type="InterPro" id="IPR002549">
    <property type="entry name" value="AI-2E-like"/>
</dbReference>
<feature type="transmembrane region" description="Helical" evidence="6">
    <location>
        <begin position="238"/>
        <end position="264"/>
    </location>
</feature>
<feature type="transmembrane region" description="Helical" evidence="6">
    <location>
        <begin position="276"/>
        <end position="299"/>
    </location>
</feature>
<dbReference type="OrthoDB" id="5792512at2"/>
<evidence type="ECO:0008006" key="9">
    <source>
        <dbReference type="Google" id="ProtNLM"/>
    </source>
</evidence>
<dbReference type="GO" id="GO:0055085">
    <property type="term" value="P:transmembrane transport"/>
    <property type="evidence" value="ECO:0007669"/>
    <property type="project" value="TreeGrafter"/>
</dbReference>
<dbReference type="AlphaFoldDB" id="Q1N6V9"/>
<accession>Q1N6V9</accession>
<comment type="subcellular location">
    <subcellularLocation>
        <location evidence="1">Membrane</location>
        <topology evidence="1">Multi-pass membrane protein</topology>
    </subcellularLocation>
</comment>
<evidence type="ECO:0000313" key="8">
    <source>
        <dbReference type="Proteomes" id="UP000004263"/>
    </source>
</evidence>
<feature type="transmembrane region" description="Helical" evidence="6">
    <location>
        <begin position="215"/>
        <end position="232"/>
    </location>
</feature>
<feature type="transmembrane region" description="Helical" evidence="6">
    <location>
        <begin position="156"/>
        <end position="174"/>
    </location>
</feature>
<feature type="transmembrane region" description="Helical" evidence="6">
    <location>
        <begin position="61"/>
        <end position="86"/>
    </location>
</feature>
<dbReference type="EMBL" id="AAQH01000001">
    <property type="protein sequence ID" value="EAT13483.1"/>
    <property type="molecule type" value="Genomic_DNA"/>
</dbReference>
<evidence type="ECO:0000256" key="3">
    <source>
        <dbReference type="ARBA" id="ARBA00022692"/>
    </source>
</evidence>
<reference evidence="7 8" key="1">
    <citation type="submission" date="2006-03" db="EMBL/GenBank/DDBJ databases">
        <authorList>
            <person name="Pinhassi J."/>
            <person name="Pedros-Alio C."/>
            <person name="Ferriera S."/>
            <person name="Johnson J."/>
            <person name="Kravitz S."/>
            <person name="Halpern A."/>
            <person name="Remington K."/>
            <person name="Beeson K."/>
            <person name="Tran B."/>
            <person name="Rogers Y.-H."/>
            <person name="Friedman R."/>
            <person name="Venter J.C."/>
        </authorList>
    </citation>
    <scope>NUCLEOTIDE SEQUENCE [LARGE SCALE GENOMIC DNA]</scope>
    <source>
        <strain evidence="7 8">RED65</strain>
    </source>
</reference>
<feature type="transmembrane region" description="Helical" evidence="6">
    <location>
        <begin position="311"/>
        <end position="340"/>
    </location>
</feature>
<keyword evidence="5 6" id="KW-0472">Membrane</keyword>
<keyword evidence="4 6" id="KW-1133">Transmembrane helix</keyword>
<evidence type="ECO:0000256" key="1">
    <source>
        <dbReference type="ARBA" id="ARBA00004141"/>
    </source>
</evidence>
<dbReference type="PANTHER" id="PTHR21716:SF64">
    <property type="entry name" value="AI-2 TRANSPORT PROTEIN TQSA"/>
    <property type="match status" value="1"/>
</dbReference>
<proteinExistence type="inferred from homology"/>
<dbReference type="RefSeq" id="WP_007016904.1">
    <property type="nucleotide sequence ID" value="NZ_CH724113.1"/>
</dbReference>
<dbReference type="GO" id="GO:0016020">
    <property type="term" value="C:membrane"/>
    <property type="evidence" value="ECO:0007669"/>
    <property type="project" value="UniProtKB-SubCell"/>
</dbReference>
<evidence type="ECO:0000256" key="5">
    <source>
        <dbReference type="ARBA" id="ARBA00023136"/>
    </source>
</evidence>
<evidence type="ECO:0000256" key="2">
    <source>
        <dbReference type="ARBA" id="ARBA00009773"/>
    </source>
</evidence>
<dbReference type="PANTHER" id="PTHR21716">
    <property type="entry name" value="TRANSMEMBRANE PROTEIN"/>
    <property type="match status" value="1"/>
</dbReference>
<dbReference type="STRING" id="207949.RED65_08834"/>
<comment type="caution">
    <text evidence="7">The sequence shown here is derived from an EMBL/GenBank/DDBJ whole genome shotgun (WGS) entry which is preliminary data.</text>
</comment>
<dbReference type="Proteomes" id="UP000004263">
    <property type="component" value="Unassembled WGS sequence"/>
</dbReference>